<keyword evidence="10" id="KW-1185">Reference proteome</keyword>
<dbReference type="PANTHER" id="PTHR21716">
    <property type="entry name" value="TRANSMEMBRANE PROTEIN"/>
    <property type="match status" value="1"/>
</dbReference>
<accession>A0ABT1UHE8</accession>
<feature type="transmembrane region" description="Helical" evidence="8">
    <location>
        <begin position="282"/>
        <end position="298"/>
    </location>
</feature>
<keyword evidence="5 8" id="KW-0812">Transmembrane</keyword>
<evidence type="ECO:0000256" key="1">
    <source>
        <dbReference type="ARBA" id="ARBA00004651"/>
    </source>
</evidence>
<name>A0ABT1UHE8_9GAMM</name>
<comment type="similarity">
    <text evidence="2">Belongs to the autoinducer-2 exporter (AI-2E) (TC 2.A.86) family.</text>
</comment>
<dbReference type="Pfam" id="PF01594">
    <property type="entry name" value="AI-2E_transport"/>
    <property type="match status" value="1"/>
</dbReference>
<dbReference type="EMBL" id="JANIBM010000011">
    <property type="protein sequence ID" value="MCQ8181652.1"/>
    <property type="molecule type" value="Genomic_DNA"/>
</dbReference>
<evidence type="ECO:0000256" key="7">
    <source>
        <dbReference type="ARBA" id="ARBA00023136"/>
    </source>
</evidence>
<evidence type="ECO:0000313" key="9">
    <source>
        <dbReference type="EMBL" id="MCQ8181652.1"/>
    </source>
</evidence>
<dbReference type="RefSeq" id="WP_256610943.1">
    <property type="nucleotide sequence ID" value="NZ_JANIBM010000011.1"/>
</dbReference>
<feature type="transmembrane region" description="Helical" evidence="8">
    <location>
        <begin position="318"/>
        <end position="343"/>
    </location>
</feature>
<evidence type="ECO:0000313" key="10">
    <source>
        <dbReference type="Proteomes" id="UP001524569"/>
    </source>
</evidence>
<evidence type="ECO:0000256" key="4">
    <source>
        <dbReference type="ARBA" id="ARBA00022475"/>
    </source>
</evidence>
<evidence type="ECO:0000256" key="5">
    <source>
        <dbReference type="ARBA" id="ARBA00022692"/>
    </source>
</evidence>
<feature type="transmembrane region" description="Helical" evidence="8">
    <location>
        <begin position="159"/>
        <end position="186"/>
    </location>
</feature>
<keyword evidence="7 8" id="KW-0472">Membrane</keyword>
<evidence type="ECO:0000256" key="3">
    <source>
        <dbReference type="ARBA" id="ARBA00022448"/>
    </source>
</evidence>
<gene>
    <name evidence="9" type="ORF">NP603_11075</name>
</gene>
<feature type="transmembrane region" description="Helical" evidence="8">
    <location>
        <begin position="249"/>
        <end position="270"/>
    </location>
</feature>
<comment type="caution">
    <text evidence="9">The sequence shown here is derived from an EMBL/GenBank/DDBJ whole genome shotgun (WGS) entry which is preliminary data.</text>
</comment>
<feature type="transmembrane region" description="Helical" evidence="8">
    <location>
        <begin position="20"/>
        <end position="38"/>
    </location>
</feature>
<comment type="subcellular location">
    <subcellularLocation>
        <location evidence="1">Cell membrane</location>
        <topology evidence="1">Multi-pass membrane protein</topology>
    </subcellularLocation>
</comment>
<feature type="transmembrane region" description="Helical" evidence="8">
    <location>
        <begin position="74"/>
        <end position="96"/>
    </location>
</feature>
<keyword evidence="4" id="KW-1003">Cell membrane</keyword>
<dbReference type="Proteomes" id="UP001524569">
    <property type="component" value="Unassembled WGS sequence"/>
</dbReference>
<keyword evidence="6 8" id="KW-1133">Transmembrane helix</keyword>
<evidence type="ECO:0000256" key="2">
    <source>
        <dbReference type="ARBA" id="ARBA00009773"/>
    </source>
</evidence>
<proteinExistence type="inferred from homology"/>
<feature type="transmembrane region" description="Helical" evidence="8">
    <location>
        <begin position="225"/>
        <end position="243"/>
    </location>
</feature>
<evidence type="ECO:0000256" key="6">
    <source>
        <dbReference type="ARBA" id="ARBA00022989"/>
    </source>
</evidence>
<keyword evidence="3" id="KW-0813">Transport</keyword>
<feature type="transmembrane region" description="Helical" evidence="8">
    <location>
        <begin position="44"/>
        <end position="62"/>
    </location>
</feature>
<protein>
    <submittedName>
        <fullName evidence="9">AI-2E family transporter</fullName>
    </submittedName>
</protein>
<dbReference type="InterPro" id="IPR002549">
    <property type="entry name" value="AI-2E-like"/>
</dbReference>
<organism evidence="9 10">
    <name type="scientific">Methylomonas aurea</name>
    <dbReference type="NCBI Taxonomy" id="2952224"/>
    <lineage>
        <taxon>Bacteria</taxon>
        <taxon>Pseudomonadati</taxon>
        <taxon>Pseudomonadota</taxon>
        <taxon>Gammaproteobacteria</taxon>
        <taxon>Methylococcales</taxon>
        <taxon>Methylococcaceae</taxon>
        <taxon>Methylomonas</taxon>
    </lineage>
</organism>
<reference evidence="9 10" key="1">
    <citation type="submission" date="2022-07" db="EMBL/GenBank/DDBJ databases">
        <title>Methylomonas rivi sp. nov., Methylomonas rosea sp. nov., Methylomonas aureus sp. nov. and Methylomonas subterranea sp. nov., four novel methanotrophs isolated from a freshwater creek and the deep terrestrial subsurface.</title>
        <authorList>
            <person name="Abin C."/>
            <person name="Sankaranarayanan K."/>
            <person name="Garner C."/>
            <person name="Sindelar R."/>
            <person name="Kotary K."/>
            <person name="Garner R."/>
            <person name="Barclay S."/>
            <person name="Lawson P."/>
            <person name="Krumholz L."/>
        </authorList>
    </citation>
    <scope>NUCLEOTIDE SEQUENCE [LARGE SCALE GENOMIC DNA]</scope>
    <source>
        <strain evidence="9 10">SURF-1</strain>
    </source>
</reference>
<evidence type="ECO:0000256" key="8">
    <source>
        <dbReference type="SAM" id="Phobius"/>
    </source>
</evidence>
<dbReference type="PANTHER" id="PTHR21716:SF67">
    <property type="entry name" value="TRANSPORT PROTEIN YDIK-RELATED"/>
    <property type="match status" value="1"/>
</dbReference>
<sequence length="359" mass="38558">MPHEPQIMKPEDFSHRAVEAALKIGLLFVLLNWCFHIAKPFINPLAWGVIIAVALYPLHQKLTAWLGEREKLSAALVTGLLLLIILGPCGILASIIGENVRELADSLQQNQLNIPPPPEKVAAWPLIGEPLFNFWQLAANNFGEAVKTFAPQLKQASKWLLTSGAMVIMAILQLLVSVIICGLLLLNGDSGHRLALAIGRRLVGSKGEEWTELCIATIRGVARGILGVALIQTVLAGVAFFLAGMPAAGLLTVFCLFLAVAQLPTFILILPSIVYVFSHQDTLTATVFMAWMLGVGAIDNVLKPILMGRGLDLPMAVVFIGAIGGMLFSGIIGLFVGAVVLALGYKLFLSWLKETYAGA</sequence>